<organism evidence="1 2">
    <name type="scientific">Amborella trichopoda</name>
    <dbReference type="NCBI Taxonomy" id="13333"/>
    <lineage>
        <taxon>Eukaryota</taxon>
        <taxon>Viridiplantae</taxon>
        <taxon>Streptophyta</taxon>
        <taxon>Embryophyta</taxon>
        <taxon>Tracheophyta</taxon>
        <taxon>Spermatophyta</taxon>
        <taxon>Magnoliopsida</taxon>
        <taxon>Amborellales</taxon>
        <taxon>Amborellaceae</taxon>
        <taxon>Amborella</taxon>
    </lineage>
</organism>
<sequence length="79" mass="8811">MVWVAWPVWTSPKRTTAYKICPVARPGPAIIRIWSGQGQRWPYPLPTLVKMGVSLGANPSMQKDGCDGFDPVFLKQTQP</sequence>
<evidence type="ECO:0000313" key="2">
    <source>
        <dbReference type="Proteomes" id="UP000017836"/>
    </source>
</evidence>
<evidence type="ECO:0000313" key="1">
    <source>
        <dbReference type="EMBL" id="ERN08002.1"/>
    </source>
</evidence>
<name>W1PDI8_AMBTC</name>
<dbReference type="EMBL" id="KI393609">
    <property type="protein sequence ID" value="ERN08002.1"/>
    <property type="molecule type" value="Genomic_DNA"/>
</dbReference>
<dbReference type="AlphaFoldDB" id="W1PDI8"/>
<accession>W1PDI8</accession>
<reference evidence="2" key="1">
    <citation type="journal article" date="2013" name="Science">
        <title>The Amborella genome and the evolution of flowering plants.</title>
        <authorList>
            <consortium name="Amborella Genome Project"/>
        </authorList>
    </citation>
    <scope>NUCLEOTIDE SEQUENCE [LARGE SCALE GENOMIC DNA]</scope>
</reference>
<keyword evidence="2" id="KW-1185">Reference proteome</keyword>
<dbReference type="HOGENOM" id="CLU_2609241_0_0_1"/>
<proteinExistence type="predicted"/>
<protein>
    <submittedName>
        <fullName evidence="1">Uncharacterized protein</fullName>
    </submittedName>
</protein>
<dbReference type="Gramene" id="ERN08002">
    <property type="protein sequence ID" value="ERN08002"/>
    <property type="gene ID" value="AMTR_s00012p00255600"/>
</dbReference>
<gene>
    <name evidence="1" type="ORF">AMTR_s00012p00255600</name>
</gene>
<dbReference type="Proteomes" id="UP000017836">
    <property type="component" value="Unassembled WGS sequence"/>
</dbReference>